<keyword evidence="1" id="KW-0805">Transcription regulation</keyword>
<dbReference type="AlphaFoldDB" id="A0A172ZH68"/>
<dbReference type="Proteomes" id="UP000078148">
    <property type="component" value="Chromosome"/>
</dbReference>
<dbReference type="InterPro" id="IPR001647">
    <property type="entry name" value="HTH_TetR"/>
</dbReference>
<feature type="domain" description="HTH tetR-type" evidence="5">
    <location>
        <begin position="6"/>
        <end position="66"/>
    </location>
</feature>
<dbReference type="GO" id="GO:0003677">
    <property type="term" value="F:DNA binding"/>
    <property type="evidence" value="ECO:0007669"/>
    <property type="project" value="UniProtKB-UniRule"/>
</dbReference>
<dbReference type="KEGG" id="pbv:AR543_13860"/>
<dbReference type="Gene3D" id="1.10.10.60">
    <property type="entry name" value="Homeodomain-like"/>
    <property type="match status" value="1"/>
</dbReference>
<dbReference type="Pfam" id="PF00440">
    <property type="entry name" value="TetR_N"/>
    <property type="match status" value="1"/>
</dbReference>
<dbReference type="PRINTS" id="PR00455">
    <property type="entry name" value="HTHTETR"/>
</dbReference>
<dbReference type="OrthoDB" id="9795242at2"/>
<dbReference type="PROSITE" id="PS01081">
    <property type="entry name" value="HTH_TETR_1"/>
    <property type="match status" value="1"/>
</dbReference>
<sequence>MARPREFDKEAALDNAMQLFWDKGYEAASMNELAEIMGIQKPSIYAAFGDKKSLFESALRRYNQQHAQLIRSRLQQQKSVRASFRYLFEQLVHDATVREHSRGCFCINTLVELAPHDPRFKILTREHQMYLVAVFQEYLNRGVVSGELGAEMNVEAVSKTLMLHMIGLTVILKGKPEASWVEQSIAAIMVVME</sequence>
<reference evidence="7" key="1">
    <citation type="submission" date="2015-10" db="EMBL/GenBank/DDBJ databases">
        <title>Genome of Paenibacillus bovis sp. nov.</title>
        <authorList>
            <person name="Wu Z."/>
            <person name="Gao C."/>
            <person name="Liu Z."/>
            <person name="Zheng H."/>
        </authorList>
    </citation>
    <scope>NUCLEOTIDE SEQUENCE [LARGE SCALE GENOMIC DNA]</scope>
    <source>
        <strain evidence="7">BD3526</strain>
    </source>
</reference>
<feature type="DNA-binding region" description="H-T-H motif" evidence="4">
    <location>
        <begin position="29"/>
        <end position="48"/>
    </location>
</feature>
<dbReference type="InterPro" id="IPR023772">
    <property type="entry name" value="DNA-bd_HTH_TetR-type_CS"/>
</dbReference>
<evidence type="ECO:0000259" key="5">
    <source>
        <dbReference type="PROSITE" id="PS50977"/>
    </source>
</evidence>
<evidence type="ECO:0000256" key="2">
    <source>
        <dbReference type="ARBA" id="ARBA00023125"/>
    </source>
</evidence>
<keyword evidence="2 4" id="KW-0238">DNA-binding</keyword>
<dbReference type="PANTHER" id="PTHR47506:SF1">
    <property type="entry name" value="HTH-TYPE TRANSCRIPTIONAL REGULATOR YJDC"/>
    <property type="match status" value="1"/>
</dbReference>
<evidence type="ECO:0000256" key="3">
    <source>
        <dbReference type="ARBA" id="ARBA00023163"/>
    </source>
</evidence>
<dbReference type="Gene3D" id="1.10.357.10">
    <property type="entry name" value="Tetracycline Repressor, domain 2"/>
    <property type="match status" value="1"/>
</dbReference>
<evidence type="ECO:0000256" key="1">
    <source>
        <dbReference type="ARBA" id="ARBA00023015"/>
    </source>
</evidence>
<organism evidence="6 7">
    <name type="scientific">Paenibacillus bovis</name>
    <dbReference type="NCBI Taxonomy" id="1616788"/>
    <lineage>
        <taxon>Bacteria</taxon>
        <taxon>Bacillati</taxon>
        <taxon>Bacillota</taxon>
        <taxon>Bacilli</taxon>
        <taxon>Bacillales</taxon>
        <taxon>Paenibacillaceae</taxon>
        <taxon>Paenibacillus</taxon>
    </lineage>
</organism>
<evidence type="ECO:0000313" key="7">
    <source>
        <dbReference type="Proteomes" id="UP000078148"/>
    </source>
</evidence>
<keyword evidence="3" id="KW-0804">Transcription</keyword>
<dbReference type="InterPro" id="IPR009057">
    <property type="entry name" value="Homeodomain-like_sf"/>
</dbReference>
<dbReference type="PANTHER" id="PTHR47506">
    <property type="entry name" value="TRANSCRIPTIONAL REGULATORY PROTEIN"/>
    <property type="match status" value="1"/>
</dbReference>
<dbReference type="Pfam" id="PF16925">
    <property type="entry name" value="TetR_C_13"/>
    <property type="match status" value="1"/>
</dbReference>
<name>A0A172ZH68_9BACL</name>
<dbReference type="InterPro" id="IPR036271">
    <property type="entry name" value="Tet_transcr_reg_TetR-rel_C_sf"/>
</dbReference>
<gene>
    <name evidence="6" type="ORF">AR543_13860</name>
</gene>
<dbReference type="RefSeq" id="WP_060535094.1">
    <property type="nucleotide sequence ID" value="NZ_CP013023.1"/>
</dbReference>
<dbReference type="InterPro" id="IPR011075">
    <property type="entry name" value="TetR_C"/>
</dbReference>
<dbReference type="EMBL" id="CP013023">
    <property type="protein sequence ID" value="ANF96984.1"/>
    <property type="molecule type" value="Genomic_DNA"/>
</dbReference>
<evidence type="ECO:0000313" key="6">
    <source>
        <dbReference type="EMBL" id="ANF96984.1"/>
    </source>
</evidence>
<protein>
    <submittedName>
        <fullName evidence="6">Transcriptional regulator</fullName>
    </submittedName>
</protein>
<keyword evidence="7" id="KW-1185">Reference proteome</keyword>
<proteinExistence type="predicted"/>
<dbReference type="SUPFAM" id="SSF46689">
    <property type="entry name" value="Homeodomain-like"/>
    <property type="match status" value="1"/>
</dbReference>
<dbReference type="PROSITE" id="PS50977">
    <property type="entry name" value="HTH_TETR_2"/>
    <property type="match status" value="1"/>
</dbReference>
<accession>A0A172ZH68</accession>
<dbReference type="SUPFAM" id="SSF48498">
    <property type="entry name" value="Tetracyclin repressor-like, C-terminal domain"/>
    <property type="match status" value="1"/>
</dbReference>
<evidence type="ECO:0000256" key="4">
    <source>
        <dbReference type="PROSITE-ProRule" id="PRU00335"/>
    </source>
</evidence>
<reference evidence="6 7" key="2">
    <citation type="journal article" date="2016" name="Int. J. Syst. Evol. Microbiol.">
        <title>Paenibacillus bovis sp. nov., isolated from raw yak (Bos grunniens) milk.</title>
        <authorList>
            <person name="Gao C."/>
            <person name="Han J."/>
            <person name="Liu Z."/>
            <person name="Xu X."/>
            <person name="Hang F."/>
            <person name="Wu Z."/>
        </authorList>
    </citation>
    <scope>NUCLEOTIDE SEQUENCE [LARGE SCALE GENOMIC DNA]</scope>
    <source>
        <strain evidence="6 7">BD3526</strain>
    </source>
</reference>